<reference evidence="3" key="1">
    <citation type="submission" date="2012-12" db="EMBL/GenBank/DDBJ databases">
        <authorList>
            <person name="Hellsten U."/>
            <person name="Grimwood J."/>
            <person name="Chapman J.A."/>
            <person name="Shapiro H."/>
            <person name="Aerts A."/>
            <person name="Otillar R.P."/>
            <person name="Terry A.Y."/>
            <person name="Boore J.L."/>
            <person name="Simakov O."/>
            <person name="Marletaz F."/>
            <person name="Cho S.-J."/>
            <person name="Edsinger-Gonzales E."/>
            <person name="Havlak P."/>
            <person name="Kuo D.-H."/>
            <person name="Larsson T."/>
            <person name="Lv J."/>
            <person name="Arendt D."/>
            <person name="Savage R."/>
            <person name="Osoegawa K."/>
            <person name="de Jong P."/>
            <person name="Lindberg D.R."/>
            <person name="Seaver E.C."/>
            <person name="Weisblat D.A."/>
            <person name="Putnam N.H."/>
            <person name="Grigoriev I.V."/>
            <person name="Rokhsar D.S."/>
        </authorList>
    </citation>
    <scope>NUCLEOTIDE SEQUENCE</scope>
</reference>
<dbReference type="EMBL" id="AMQM01002778">
    <property type="status" value="NOT_ANNOTATED_CDS"/>
    <property type="molecule type" value="Genomic_DNA"/>
</dbReference>
<dbReference type="Proteomes" id="UP000015101">
    <property type="component" value="Unassembled WGS sequence"/>
</dbReference>
<evidence type="ECO:0000313" key="1">
    <source>
        <dbReference type="EMBL" id="ESO10918.1"/>
    </source>
</evidence>
<dbReference type="KEGG" id="hro:HELRODRAFT_167434"/>
<evidence type="ECO:0000313" key="2">
    <source>
        <dbReference type="EnsemblMetazoa" id="HelroP167434"/>
    </source>
</evidence>
<dbReference type="InParanoid" id="T1EZD2"/>
<gene>
    <name evidence="2" type="primary">20201932</name>
    <name evidence="1" type="ORF">HELRODRAFT_167434</name>
</gene>
<dbReference type="RefSeq" id="XP_009011187.1">
    <property type="nucleotide sequence ID" value="XM_009012939.1"/>
</dbReference>
<organism evidence="2 3">
    <name type="scientific">Helobdella robusta</name>
    <name type="common">Californian leech</name>
    <dbReference type="NCBI Taxonomy" id="6412"/>
    <lineage>
        <taxon>Eukaryota</taxon>
        <taxon>Metazoa</taxon>
        <taxon>Spiralia</taxon>
        <taxon>Lophotrochozoa</taxon>
        <taxon>Annelida</taxon>
        <taxon>Clitellata</taxon>
        <taxon>Hirudinea</taxon>
        <taxon>Rhynchobdellida</taxon>
        <taxon>Glossiphoniidae</taxon>
        <taxon>Helobdella</taxon>
    </lineage>
</organism>
<keyword evidence="3" id="KW-1185">Reference proteome</keyword>
<dbReference type="HOGENOM" id="CLU_855993_0_0_1"/>
<reference evidence="1 3" key="2">
    <citation type="journal article" date="2013" name="Nature">
        <title>Insights into bilaterian evolution from three spiralian genomes.</title>
        <authorList>
            <person name="Simakov O."/>
            <person name="Marletaz F."/>
            <person name="Cho S.J."/>
            <person name="Edsinger-Gonzales E."/>
            <person name="Havlak P."/>
            <person name="Hellsten U."/>
            <person name="Kuo D.H."/>
            <person name="Larsson T."/>
            <person name="Lv J."/>
            <person name="Arendt D."/>
            <person name="Savage R."/>
            <person name="Osoegawa K."/>
            <person name="de Jong P."/>
            <person name="Grimwood J."/>
            <person name="Chapman J.A."/>
            <person name="Shapiro H."/>
            <person name="Aerts A."/>
            <person name="Otillar R.P."/>
            <person name="Terry A.Y."/>
            <person name="Boore J.L."/>
            <person name="Grigoriev I.V."/>
            <person name="Lindberg D.R."/>
            <person name="Seaver E.C."/>
            <person name="Weisblat D.A."/>
            <person name="Putnam N.H."/>
            <person name="Rokhsar D.S."/>
        </authorList>
    </citation>
    <scope>NUCLEOTIDE SEQUENCE</scope>
</reference>
<proteinExistence type="predicted"/>
<dbReference type="AlphaFoldDB" id="T1EZD2"/>
<reference evidence="2" key="3">
    <citation type="submission" date="2015-06" db="UniProtKB">
        <authorList>
            <consortium name="EnsemblMetazoa"/>
        </authorList>
    </citation>
    <scope>IDENTIFICATION</scope>
</reference>
<name>T1EZD2_HELRO</name>
<dbReference type="CTD" id="20201932"/>
<dbReference type="EnsemblMetazoa" id="HelroT167434">
    <property type="protein sequence ID" value="HelroP167434"/>
    <property type="gene ID" value="HelroG167434"/>
</dbReference>
<dbReference type="GeneID" id="20201932"/>
<sequence>MNLIRSSKLLQLAVMSAGSNKESDNSSNGSRNYNCNNIFNNSKIDDIRNNSLNNLNTSTLSINLPTTLTTATLKSAEAATATTTSATSSQKSLFDSISVISHVLPPPPYYSTLPTSTSTKSANFAQTSTKAATFATRSTTCATMSESFQSDQLTSKYRNTDDNRTTDSANNNINTTCFSDSSPSNNSCNIQKLHSLKNPREKISEKDSPMQLVSAIYSKGIFHLTAARYRYIGGRCRGNHGHHYSDCLSKHASSKKECFCRNARIRRTNASSDIKLFGSAEQPQQLLQQHCDINIRALANSTMTTTMASPSSTTNNNSIEMLYDT</sequence>
<protein>
    <submittedName>
        <fullName evidence="1 2">Uncharacterized protein</fullName>
    </submittedName>
</protein>
<evidence type="ECO:0000313" key="3">
    <source>
        <dbReference type="Proteomes" id="UP000015101"/>
    </source>
</evidence>
<dbReference type="EMBL" id="KB095858">
    <property type="protein sequence ID" value="ESO10918.1"/>
    <property type="molecule type" value="Genomic_DNA"/>
</dbReference>
<accession>T1EZD2</accession>